<accession>A0ABW4S3M7</accession>
<dbReference type="Proteomes" id="UP001597353">
    <property type="component" value="Unassembled WGS sequence"/>
</dbReference>
<evidence type="ECO:0000313" key="11">
    <source>
        <dbReference type="Proteomes" id="UP001597353"/>
    </source>
</evidence>
<evidence type="ECO:0000256" key="1">
    <source>
        <dbReference type="ARBA" id="ARBA00000985"/>
    </source>
</evidence>
<evidence type="ECO:0000259" key="9">
    <source>
        <dbReference type="Pfam" id="PF14698"/>
    </source>
</evidence>
<dbReference type="InterPro" id="IPR029419">
    <property type="entry name" value="Arg_succ_lyase_C"/>
</dbReference>
<reference evidence="11" key="1">
    <citation type="journal article" date="2019" name="Int. J. Syst. Evol. Microbiol.">
        <title>The Global Catalogue of Microorganisms (GCM) 10K type strain sequencing project: providing services to taxonomists for standard genome sequencing and annotation.</title>
        <authorList>
            <consortium name="The Broad Institute Genomics Platform"/>
            <consortium name="The Broad Institute Genome Sequencing Center for Infectious Disease"/>
            <person name="Wu L."/>
            <person name="Ma J."/>
        </authorList>
    </citation>
    <scope>NUCLEOTIDE SEQUENCE [LARGE SCALE GENOMIC DNA]</scope>
    <source>
        <strain evidence="11">CGMCC 4.7242</strain>
    </source>
</reference>
<comment type="pathway">
    <text evidence="2 6">Amino-acid biosynthesis; L-arginine biosynthesis; L-arginine from L-ornithine and carbamoyl phosphate: step 3/3.</text>
</comment>
<dbReference type="InterPro" id="IPR009049">
    <property type="entry name" value="Argininosuccinate_lyase"/>
</dbReference>
<dbReference type="InterPro" id="IPR008948">
    <property type="entry name" value="L-Aspartase-like"/>
</dbReference>
<evidence type="ECO:0000256" key="3">
    <source>
        <dbReference type="ARBA" id="ARBA00012338"/>
    </source>
</evidence>
<protein>
    <recommendedName>
        <fullName evidence="3 6">Argininosuccinate lyase</fullName>
        <shortName evidence="6">ASAL</shortName>
        <ecNumber evidence="3 6">4.3.2.1</ecNumber>
    </recommendedName>
    <alternativeName>
        <fullName evidence="6">Arginosuccinase</fullName>
    </alternativeName>
</protein>
<dbReference type="Gene3D" id="1.10.40.30">
    <property type="entry name" value="Fumarase/aspartase (C-terminal domain)"/>
    <property type="match status" value="1"/>
</dbReference>
<feature type="domain" description="Fumarate lyase N-terminal" evidence="8">
    <location>
        <begin position="62"/>
        <end position="317"/>
    </location>
</feature>
<keyword evidence="5 6" id="KW-0456">Lyase</keyword>
<feature type="domain" description="Argininosuccinate lyase C-terminal" evidence="9">
    <location>
        <begin position="383"/>
        <end position="458"/>
    </location>
</feature>
<evidence type="ECO:0000256" key="5">
    <source>
        <dbReference type="ARBA" id="ARBA00023239"/>
    </source>
</evidence>
<evidence type="ECO:0000256" key="4">
    <source>
        <dbReference type="ARBA" id="ARBA00022571"/>
    </source>
</evidence>
<gene>
    <name evidence="6 10" type="primary">argH</name>
    <name evidence="10" type="ORF">ACFSGJ_03250</name>
</gene>
<dbReference type="InterPro" id="IPR000362">
    <property type="entry name" value="Fumarate_lyase_fam"/>
</dbReference>
<keyword evidence="6" id="KW-0028">Amino-acid biosynthesis</keyword>
<dbReference type="SUPFAM" id="SSF48557">
    <property type="entry name" value="L-aspartase-like"/>
    <property type="match status" value="1"/>
</dbReference>
<dbReference type="InterPro" id="IPR024083">
    <property type="entry name" value="Fumarase/histidase_N"/>
</dbReference>
<dbReference type="Pfam" id="PF14698">
    <property type="entry name" value="ASL_C2"/>
    <property type="match status" value="1"/>
</dbReference>
<dbReference type="GO" id="GO:0004056">
    <property type="term" value="F:argininosuccinate lyase activity"/>
    <property type="evidence" value="ECO:0007669"/>
    <property type="project" value="UniProtKB-EC"/>
</dbReference>
<comment type="catalytic activity">
    <reaction evidence="1 6">
        <text>2-(N(omega)-L-arginino)succinate = fumarate + L-arginine</text>
        <dbReference type="Rhea" id="RHEA:24020"/>
        <dbReference type="ChEBI" id="CHEBI:29806"/>
        <dbReference type="ChEBI" id="CHEBI:32682"/>
        <dbReference type="ChEBI" id="CHEBI:57472"/>
        <dbReference type="EC" id="4.3.2.1"/>
    </reaction>
</comment>
<comment type="similarity">
    <text evidence="6">Belongs to the lyase 1 family. Argininosuccinate lyase subfamily.</text>
</comment>
<evidence type="ECO:0000259" key="8">
    <source>
        <dbReference type="Pfam" id="PF00206"/>
    </source>
</evidence>
<dbReference type="EC" id="4.3.2.1" evidence="3 6"/>
<dbReference type="CDD" id="cd01359">
    <property type="entry name" value="Argininosuccinate_lyase"/>
    <property type="match status" value="1"/>
</dbReference>
<dbReference type="Gene3D" id="1.20.200.10">
    <property type="entry name" value="Fumarase/aspartase (Central domain)"/>
    <property type="match status" value="1"/>
</dbReference>
<evidence type="ECO:0000256" key="6">
    <source>
        <dbReference type="HAMAP-Rule" id="MF_00006"/>
    </source>
</evidence>
<keyword evidence="6" id="KW-0963">Cytoplasm</keyword>
<evidence type="ECO:0000313" key="10">
    <source>
        <dbReference type="EMBL" id="MFD1911227.1"/>
    </source>
</evidence>
<keyword evidence="4 6" id="KW-0055">Arginine biosynthesis</keyword>
<sequence>MADLTDPRPADPRLTDPRLSDDSRFPDPVYKETVLRPLFDGARTHHAKGFDRIDRAHLVMLAETGILPRPAAGRIARALIAIASEVDPETLTYTGEVEDYFFLVEKELKARLGPEEGGRLHTARSRNDIDHTLFKLSLKERLDGLLERSRALLAALIETADREKATLIVAYTHGQPAQPTTLGHYLSAAIEVLIRDIERLEAARDIANLSSMGAAAITTSGFSIDRARVAHLLGFAAPQRNSYSCIAAVDYTTATYSALELMFLHLGRLIQDFQFWTAFEVGQLYVPNALVQISSIMPQKRNPVPIEHMRHLSSQTMARARGMLDIMHNTPFTDMNDSEGESQGAGYETFDCAGRVLDLLARFVGAMRVDPARVAENTRRSCITITELADTLVRREGISFRQAHEIAAHVARAVVAAGSDLETGGYVPFRAAFAEATGQDSAMTEADFREIVSPAYFVSVRDRFGGPAPQPMAEALADYRATLAGFADRAQTEAEREAQATRELDTCFKTLAEAA</sequence>
<comment type="subcellular location">
    <subcellularLocation>
        <location evidence="6">Cytoplasm</location>
    </subcellularLocation>
</comment>
<dbReference type="EMBL" id="JBHUGH010000002">
    <property type="protein sequence ID" value="MFD1911227.1"/>
    <property type="molecule type" value="Genomic_DNA"/>
</dbReference>
<dbReference type="PRINTS" id="PR00149">
    <property type="entry name" value="FUMRATELYASE"/>
</dbReference>
<dbReference type="PANTHER" id="PTHR43814:SF1">
    <property type="entry name" value="ARGININOSUCCINATE LYASE"/>
    <property type="match status" value="1"/>
</dbReference>
<dbReference type="PANTHER" id="PTHR43814">
    <property type="entry name" value="ARGININOSUCCINATE LYASE"/>
    <property type="match status" value="1"/>
</dbReference>
<dbReference type="NCBIfam" id="TIGR00838">
    <property type="entry name" value="argH"/>
    <property type="match status" value="1"/>
</dbReference>
<dbReference type="Gene3D" id="1.10.275.10">
    <property type="entry name" value="Fumarase/aspartase (N-terminal domain)"/>
    <property type="match status" value="1"/>
</dbReference>
<dbReference type="InterPro" id="IPR022761">
    <property type="entry name" value="Fumarate_lyase_N"/>
</dbReference>
<evidence type="ECO:0000256" key="7">
    <source>
        <dbReference type="SAM" id="MobiDB-lite"/>
    </source>
</evidence>
<dbReference type="PRINTS" id="PR00145">
    <property type="entry name" value="ARGSUCLYASE"/>
</dbReference>
<organism evidence="10 11">
    <name type="scientific">Halodurantibacterium flavum</name>
    <dbReference type="NCBI Taxonomy" id="1382802"/>
    <lineage>
        <taxon>Bacteria</taxon>
        <taxon>Pseudomonadati</taxon>
        <taxon>Pseudomonadota</taxon>
        <taxon>Alphaproteobacteria</taxon>
        <taxon>Rhodobacterales</taxon>
        <taxon>Paracoccaceae</taxon>
        <taxon>Halodurantibacterium</taxon>
    </lineage>
</organism>
<dbReference type="HAMAP" id="MF_00006">
    <property type="entry name" value="Arg_succ_lyase"/>
    <property type="match status" value="1"/>
</dbReference>
<dbReference type="Pfam" id="PF00206">
    <property type="entry name" value="Lyase_1"/>
    <property type="match status" value="1"/>
</dbReference>
<keyword evidence="11" id="KW-1185">Reference proteome</keyword>
<evidence type="ECO:0000256" key="2">
    <source>
        <dbReference type="ARBA" id="ARBA00004941"/>
    </source>
</evidence>
<comment type="caution">
    <text evidence="10">The sequence shown here is derived from an EMBL/GenBank/DDBJ whole genome shotgun (WGS) entry which is preliminary data.</text>
</comment>
<feature type="region of interest" description="Disordered" evidence="7">
    <location>
        <begin position="1"/>
        <end position="26"/>
    </location>
</feature>
<dbReference type="RefSeq" id="WP_390259439.1">
    <property type="nucleotide sequence ID" value="NZ_JBHUGH010000002.1"/>
</dbReference>
<proteinExistence type="inferred from homology"/>
<name>A0ABW4S3M7_9RHOB</name>